<reference evidence="7 8" key="1">
    <citation type="submission" date="2019-12" db="EMBL/GenBank/DDBJ databases">
        <authorList>
            <person name="Alioto T."/>
            <person name="Alioto T."/>
            <person name="Gomez Garrido J."/>
        </authorList>
    </citation>
    <scope>NUCLEOTIDE SEQUENCE [LARGE SCALE GENOMIC DNA]</scope>
</reference>
<keyword evidence="6" id="KW-0472">Membrane</keyword>
<keyword evidence="4" id="KW-0630">Potassium</keyword>
<dbReference type="PANTHER" id="PTHR32468:SF34">
    <property type="entry name" value="CATION_H(+) ANTIPORTER 18"/>
    <property type="match status" value="1"/>
</dbReference>
<organism evidence="7 8">
    <name type="scientific">Olea europaea subsp. europaea</name>
    <dbReference type="NCBI Taxonomy" id="158383"/>
    <lineage>
        <taxon>Eukaryota</taxon>
        <taxon>Viridiplantae</taxon>
        <taxon>Streptophyta</taxon>
        <taxon>Embryophyta</taxon>
        <taxon>Tracheophyta</taxon>
        <taxon>Spermatophyta</taxon>
        <taxon>Magnoliopsida</taxon>
        <taxon>eudicotyledons</taxon>
        <taxon>Gunneridae</taxon>
        <taxon>Pentapetalae</taxon>
        <taxon>asterids</taxon>
        <taxon>lamiids</taxon>
        <taxon>Lamiales</taxon>
        <taxon>Oleaceae</taxon>
        <taxon>Oleeae</taxon>
        <taxon>Olea</taxon>
    </lineage>
</organism>
<dbReference type="Gramene" id="OE9A030301T1">
    <property type="protein sequence ID" value="OE9A030301C1"/>
    <property type="gene ID" value="OE9A030301"/>
</dbReference>
<evidence type="ECO:0000256" key="5">
    <source>
        <dbReference type="ARBA" id="ARBA00023065"/>
    </source>
</evidence>
<dbReference type="GO" id="GO:0016020">
    <property type="term" value="C:membrane"/>
    <property type="evidence" value="ECO:0007669"/>
    <property type="project" value="UniProtKB-SubCell"/>
</dbReference>
<sequence>MPISEVLALGFLMDCKGLVELIVLNNGKDRKVLNDQTFAIMVLVALFTTFITTLVVMAVYKQAKKSKQNWL</sequence>
<gene>
    <name evidence="7" type="ORF">OLEA9_A030301</name>
</gene>
<evidence type="ECO:0000256" key="4">
    <source>
        <dbReference type="ARBA" id="ARBA00022958"/>
    </source>
</evidence>
<evidence type="ECO:0000256" key="6">
    <source>
        <dbReference type="SAM" id="Phobius"/>
    </source>
</evidence>
<dbReference type="GO" id="GO:0012505">
    <property type="term" value="C:endomembrane system"/>
    <property type="evidence" value="ECO:0007669"/>
    <property type="project" value="TreeGrafter"/>
</dbReference>
<dbReference type="GO" id="GO:0098662">
    <property type="term" value="P:inorganic cation transmembrane transport"/>
    <property type="evidence" value="ECO:0007669"/>
    <property type="project" value="TreeGrafter"/>
</dbReference>
<evidence type="ECO:0000313" key="8">
    <source>
        <dbReference type="Proteomes" id="UP000594638"/>
    </source>
</evidence>
<dbReference type="OrthoDB" id="1738415at2759"/>
<dbReference type="GO" id="GO:0006885">
    <property type="term" value="P:regulation of pH"/>
    <property type="evidence" value="ECO:0007669"/>
    <property type="project" value="TreeGrafter"/>
</dbReference>
<keyword evidence="6" id="KW-0812">Transmembrane</keyword>
<comment type="caution">
    <text evidence="7">The sequence shown here is derived from an EMBL/GenBank/DDBJ whole genome shotgun (WGS) entry which is preliminary data.</text>
</comment>
<dbReference type="InterPro" id="IPR038770">
    <property type="entry name" value="Na+/solute_symporter_sf"/>
</dbReference>
<dbReference type="Gene3D" id="1.20.1530.20">
    <property type="match status" value="1"/>
</dbReference>
<keyword evidence="8" id="KW-1185">Reference proteome</keyword>
<name>A0A8S0V6Y0_OLEEU</name>
<proteinExistence type="predicted"/>
<protein>
    <submittedName>
        <fullName evidence="7">Cation H(+) antiporter 18</fullName>
    </submittedName>
</protein>
<dbReference type="GO" id="GO:0006813">
    <property type="term" value="P:potassium ion transport"/>
    <property type="evidence" value="ECO:0007669"/>
    <property type="project" value="UniProtKB-KW"/>
</dbReference>
<keyword evidence="5" id="KW-0406">Ion transport</keyword>
<evidence type="ECO:0000313" key="7">
    <source>
        <dbReference type="EMBL" id="CAA3029163.1"/>
    </source>
</evidence>
<dbReference type="Proteomes" id="UP000594638">
    <property type="component" value="Unassembled WGS sequence"/>
</dbReference>
<comment type="subcellular location">
    <subcellularLocation>
        <location evidence="1">Membrane</location>
        <topology evidence="1">Multi-pass membrane protein</topology>
    </subcellularLocation>
</comment>
<dbReference type="InterPro" id="IPR050794">
    <property type="entry name" value="CPA2_transporter"/>
</dbReference>
<evidence type="ECO:0000256" key="1">
    <source>
        <dbReference type="ARBA" id="ARBA00004141"/>
    </source>
</evidence>
<dbReference type="EMBL" id="CACTIH010009293">
    <property type="protein sequence ID" value="CAA3029163.1"/>
    <property type="molecule type" value="Genomic_DNA"/>
</dbReference>
<keyword evidence="2" id="KW-0813">Transport</keyword>
<dbReference type="AlphaFoldDB" id="A0A8S0V6Y0"/>
<evidence type="ECO:0000256" key="2">
    <source>
        <dbReference type="ARBA" id="ARBA00022448"/>
    </source>
</evidence>
<feature type="transmembrane region" description="Helical" evidence="6">
    <location>
        <begin position="38"/>
        <end position="60"/>
    </location>
</feature>
<keyword evidence="6" id="KW-1133">Transmembrane helix</keyword>
<dbReference type="PANTHER" id="PTHR32468">
    <property type="entry name" value="CATION/H + ANTIPORTER"/>
    <property type="match status" value="1"/>
</dbReference>
<keyword evidence="3" id="KW-0633">Potassium transport</keyword>
<accession>A0A8S0V6Y0</accession>
<evidence type="ECO:0000256" key="3">
    <source>
        <dbReference type="ARBA" id="ARBA00022538"/>
    </source>
</evidence>